<dbReference type="PRINTS" id="PR00019">
    <property type="entry name" value="LEURICHRPT"/>
</dbReference>
<dbReference type="GO" id="GO:0016020">
    <property type="term" value="C:membrane"/>
    <property type="evidence" value="ECO:0007669"/>
    <property type="project" value="UniProtKB-SubCell"/>
</dbReference>
<dbReference type="FunFam" id="3.30.200.20:FF:000486">
    <property type="entry name" value="Leucine-rich repeat receptor-like protein kinase"/>
    <property type="match status" value="1"/>
</dbReference>
<comment type="subcellular location">
    <subcellularLocation>
        <location evidence="1">Membrane</location>
        <topology evidence="1">Single-pass membrane protein</topology>
    </subcellularLocation>
</comment>
<dbReference type="AlphaFoldDB" id="A0A843VLJ0"/>
<evidence type="ECO:0000256" key="4">
    <source>
        <dbReference type="ARBA" id="ARBA00022692"/>
    </source>
</evidence>
<dbReference type="OrthoDB" id="1890790at2759"/>
<evidence type="ECO:0000256" key="13">
    <source>
        <dbReference type="SAM" id="Phobius"/>
    </source>
</evidence>
<dbReference type="Pfam" id="PF08263">
    <property type="entry name" value="LRRNT_2"/>
    <property type="match status" value="1"/>
</dbReference>
<evidence type="ECO:0000256" key="6">
    <source>
        <dbReference type="ARBA" id="ARBA00022737"/>
    </source>
</evidence>
<dbReference type="EMBL" id="NMUH01001678">
    <property type="protein sequence ID" value="MQL94450.1"/>
    <property type="molecule type" value="Genomic_DNA"/>
</dbReference>
<proteinExistence type="predicted"/>
<evidence type="ECO:0000259" key="14">
    <source>
        <dbReference type="PROSITE" id="PS50011"/>
    </source>
</evidence>
<keyword evidence="4 13" id="KW-0812">Transmembrane</keyword>
<dbReference type="PANTHER" id="PTHR48008">
    <property type="entry name" value="LEUCINE-RICH REPEAT RECEPTOR-LIKE PROTEIN KINASE IMK3-RELATED"/>
    <property type="match status" value="1"/>
</dbReference>
<evidence type="ECO:0000313" key="16">
    <source>
        <dbReference type="Proteomes" id="UP000652761"/>
    </source>
</evidence>
<dbReference type="FunFam" id="3.80.10.10:FF:000228">
    <property type="entry name" value="Leucine-rich repeat receptor-like serine/threonine-protein kinase BAM1"/>
    <property type="match status" value="1"/>
</dbReference>
<feature type="domain" description="Protein kinase" evidence="14">
    <location>
        <begin position="569"/>
        <end position="845"/>
    </location>
</feature>
<dbReference type="InterPro" id="IPR000719">
    <property type="entry name" value="Prot_kinase_dom"/>
</dbReference>
<dbReference type="InterPro" id="IPR052451">
    <property type="entry name" value="Ser/Thr_kinase-like"/>
</dbReference>
<dbReference type="Pfam" id="PF07714">
    <property type="entry name" value="PK_Tyr_Ser-Thr"/>
    <property type="match status" value="1"/>
</dbReference>
<keyword evidence="5" id="KW-0732">Signal</keyword>
<dbReference type="FunFam" id="3.80.10.10:FF:000095">
    <property type="entry name" value="LRR receptor-like serine/threonine-protein kinase GSO1"/>
    <property type="match status" value="1"/>
</dbReference>
<sequence length="875" mass="92911">MGRRHGAPGGSPSPFPSHPPRSLSKNGTVGAGDNRLLPTCGCGRKWGNGYPRLLLLVLVSLLASCPGSRGQRWDGVVITLADYQGLQAFKHALVDPRGFLRSWNGTGLDACSGSWTGIKCVQGKVISIQLPWKGLGGSISEKIGQLTSLRKLSLHDNVIGGQVPAALGFLPDLRGVYLFNNRLSGSIPHSIGHCLVLQTLDLSNNSLTGAIPDAVSNSTRLYRLNLSYNNFSGSIPLGLTRSSSLKLLSLHHSNLSGSIPNTWGVAGHRLRQPQLQILNLDHNSFTGSIPPSLSQLTMLQVLTITDNRIKGTIPADLGALSRLQTLDAAGNSLTGPLPPSLCNLSSLVQLNLDHNRLQGQLPVAIDGLKNISVLSLKGNQFQGPIPVTIGNISSLSLLDLSENNFTGEIPASLVRLTNLTSFNVSDNDLSGPVPFLLSEKFNSSSFRGNLQLCGYSASVPCPTPPSPNLPITQSPSPTLSVRKLHTKDVILLVAGAILVILLVLCCALLCCLLKKRSDLSRKSAASGTSSGGEKPGAVAGTEVESGGDTGGKLVHFDGPLVFTADDLLCATAEIMGKSTYGTVYKATLEDSNQVAVKRLREKIAKGQKEFEAEVNLLGKIRHPNLLALRAYYLGPKGEKLLVFDYMPKGSLAAFLHARGPDTPIEWPTRMNIAMGTTRGLHYLHTHENMVHGNLTSGNILLDEHTTAKISDYGLSRLMTPAANSNVIATAGALGYRAPELSKLKKANTKTDVYSLGVIMLELLTGKSPGEAMNGVDLPQWVASIVKEEWTNEVFDLELIRDSSGTTGDELLNTLKLALHCVDPSPAARPEVQEVLHQLGEIKPGLAGATDVFPIAKPTEEGAGAAATPDTATGDK</sequence>
<gene>
    <name evidence="15" type="ORF">Taro_027103</name>
</gene>
<keyword evidence="7" id="KW-0547">Nucleotide-binding</keyword>
<dbReference type="Gene3D" id="3.30.200.20">
    <property type="entry name" value="Phosphorylase Kinase, domain 1"/>
    <property type="match status" value="1"/>
</dbReference>
<evidence type="ECO:0000256" key="3">
    <source>
        <dbReference type="ARBA" id="ARBA00022614"/>
    </source>
</evidence>
<evidence type="ECO:0000256" key="11">
    <source>
        <dbReference type="ARBA" id="ARBA00023170"/>
    </source>
</evidence>
<evidence type="ECO:0000256" key="2">
    <source>
        <dbReference type="ARBA" id="ARBA00022553"/>
    </source>
</evidence>
<dbReference type="GO" id="GO:0004672">
    <property type="term" value="F:protein kinase activity"/>
    <property type="evidence" value="ECO:0007669"/>
    <property type="project" value="InterPro"/>
</dbReference>
<dbReference type="InterPro" id="IPR001245">
    <property type="entry name" value="Ser-Thr/Tyr_kinase_cat_dom"/>
</dbReference>
<keyword evidence="11" id="KW-0675">Receptor</keyword>
<dbReference type="InterPro" id="IPR013210">
    <property type="entry name" value="LRR_N_plant-typ"/>
</dbReference>
<dbReference type="Gene3D" id="1.10.510.10">
    <property type="entry name" value="Transferase(Phosphotransferase) domain 1"/>
    <property type="match status" value="1"/>
</dbReference>
<keyword evidence="2" id="KW-0597">Phosphoprotein</keyword>
<dbReference type="PANTHER" id="PTHR48008:SF6">
    <property type="entry name" value="LEUCINE-RICH REPEAT RECEPTOR-LIKE PROTEIN KINASE IMK3-RELATED"/>
    <property type="match status" value="1"/>
</dbReference>
<comment type="caution">
    <text evidence="15">The sequence shown here is derived from an EMBL/GenBank/DDBJ whole genome shotgun (WGS) entry which is preliminary data.</text>
</comment>
<keyword evidence="3" id="KW-0433">Leucine-rich repeat</keyword>
<dbReference type="Pfam" id="PF13855">
    <property type="entry name" value="LRR_8"/>
    <property type="match status" value="1"/>
</dbReference>
<keyword evidence="16" id="KW-1185">Reference proteome</keyword>
<evidence type="ECO:0000313" key="15">
    <source>
        <dbReference type="EMBL" id="MQL94450.1"/>
    </source>
</evidence>
<accession>A0A843VLJ0</accession>
<keyword evidence="8" id="KW-0067">ATP-binding</keyword>
<dbReference type="PROSITE" id="PS50011">
    <property type="entry name" value="PROTEIN_KINASE_DOM"/>
    <property type="match status" value="1"/>
</dbReference>
<feature type="compositionally biased region" description="Low complexity" evidence="12">
    <location>
        <begin position="860"/>
        <end position="875"/>
    </location>
</feature>
<evidence type="ECO:0000256" key="1">
    <source>
        <dbReference type="ARBA" id="ARBA00004167"/>
    </source>
</evidence>
<keyword evidence="9 13" id="KW-1133">Transmembrane helix</keyword>
<evidence type="ECO:0000256" key="8">
    <source>
        <dbReference type="ARBA" id="ARBA00022840"/>
    </source>
</evidence>
<dbReference type="SUPFAM" id="SSF52058">
    <property type="entry name" value="L domain-like"/>
    <property type="match status" value="1"/>
</dbReference>
<name>A0A843VLJ0_COLES</name>
<dbReference type="InterPro" id="IPR011009">
    <property type="entry name" value="Kinase-like_dom_sf"/>
</dbReference>
<feature type="region of interest" description="Disordered" evidence="12">
    <location>
        <begin position="856"/>
        <end position="875"/>
    </location>
</feature>
<dbReference type="CDD" id="cd14066">
    <property type="entry name" value="STKc_IRAK"/>
    <property type="match status" value="1"/>
</dbReference>
<evidence type="ECO:0000256" key="10">
    <source>
        <dbReference type="ARBA" id="ARBA00023136"/>
    </source>
</evidence>
<dbReference type="Gene3D" id="3.80.10.10">
    <property type="entry name" value="Ribonuclease Inhibitor"/>
    <property type="match status" value="2"/>
</dbReference>
<reference evidence="15" key="1">
    <citation type="submission" date="2017-07" db="EMBL/GenBank/DDBJ databases">
        <title>Taro Niue Genome Assembly and Annotation.</title>
        <authorList>
            <person name="Atibalentja N."/>
            <person name="Keating K."/>
            <person name="Fields C.J."/>
        </authorList>
    </citation>
    <scope>NUCLEOTIDE SEQUENCE</scope>
    <source>
        <strain evidence="15">Niue_2</strain>
        <tissue evidence="15">Leaf</tissue>
    </source>
</reference>
<dbReference type="Pfam" id="PF00560">
    <property type="entry name" value="LRR_1"/>
    <property type="match status" value="5"/>
</dbReference>
<dbReference type="InterPro" id="IPR032675">
    <property type="entry name" value="LRR_dom_sf"/>
</dbReference>
<dbReference type="SUPFAM" id="SSF56112">
    <property type="entry name" value="Protein kinase-like (PK-like)"/>
    <property type="match status" value="1"/>
</dbReference>
<keyword evidence="10 13" id="KW-0472">Membrane</keyword>
<feature type="region of interest" description="Disordered" evidence="12">
    <location>
        <begin position="522"/>
        <end position="545"/>
    </location>
</feature>
<evidence type="ECO:0000256" key="7">
    <source>
        <dbReference type="ARBA" id="ARBA00022741"/>
    </source>
</evidence>
<feature type="transmembrane region" description="Helical" evidence="13">
    <location>
        <begin position="489"/>
        <end position="513"/>
    </location>
</feature>
<dbReference type="Proteomes" id="UP000652761">
    <property type="component" value="Unassembled WGS sequence"/>
</dbReference>
<dbReference type="GO" id="GO:0005524">
    <property type="term" value="F:ATP binding"/>
    <property type="evidence" value="ECO:0007669"/>
    <property type="project" value="UniProtKB-KW"/>
</dbReference>
<protein>
    <recommendedName>
        <fullName evidence="14">Protein kinase domain-containing protein</fullName>
    </recommendedName>
</protein>
<organism evidence="15 16">
    <name type="scientific">Colocasia esculenta</name>
    <name type="common">Wild taro</name>
    <name type="synonym">Arum esculentum</name>
    <dbReference type="NCBI Taxonomy" id="4460"/>
    <lineage>
        <taxon>Eukaryota</taxon>
        <taxon>Viridiplantae</taxon>
        <taxon>Streptophyta</taxon>
        <taxon>Embryophyta</taxon>
        <taxon>Tracheophyta</taxon>
        <taxon>Spermatophyta</taxon>
        <taxon>Magnoliopsida</taxon>
        <taxon>Liliopsida</taxon>
        <taxon>Araceae</taxon>
        <taxon>Aroideae</taxon>
        <taxon>Colocasieae</taxon>
        <taxon>Colocasia</taxon>
    </lineage>
</organism>
<evidence type="ECO:0000256" key="5">
    <source>
        <dbReference type="ARBA" id="ARBA00022729"/>
    </source>
</evidence>
<dbReference type="InterPro" id="IPR001611">
    <property type="entry name" value="Leu-rich_rpt"/>
</dbReference>
<evidence type="ECO:0000256" key="12">
    <source>
        <dbReference type="SAM" id="MobiDB-lite"/>
    </source>
</evidence>
<feature type="region of interest" description="Disordered" evidence="12">
    <location>
        <begin position="1"/>
        <end position="30"/>
    </location>
</feature>
<evidence type="ECO:0000256" key="9">
    <source>
        <dbReference type="ARBA" id="ARBA00022989"/>
    </source>
</evidence>
<keyword evidence="6" id="KW-0677">Repeat</keyword>